<reference evidence="2 3" key="1">
    <citation type="submission" date="2019-10" db="EMBL/GenBank/DDBJ databases">
        <title>Assembly and Annotation for the nematode Trichostrongylus colubriformis.</title>
        <authorList>
            <person name="Martin J."/>
        </authorList>
    </citation>
    <scope>NUCLEOTIDE SEQUENCE [LARGE SCALE GENOMIC DNA]</scope>
    <source>
        <strain evidence="2">G859</strain>
        <tissue evidence="2">Whole worm</tissue>
    </source>
</reference>
<evidence type="ECO:0000313" key="3">
    <source>
        <dbReference type="Proteomes" id="UP001331761"/>
    </source>
</evidence>
<evidence type="ECO:0000256" key="1">
    <source>
        <dbReference type="SAM" id="MobiDB-lite"/>
    </source>
</evidence>
<comment type="caution">
    <text evidence="2">The sequence shown here is derived from an EMBL/GenBank/DDBJ whole genome shotgun (WGS) entry which is preliminary data.</text>
</comment>
<evidence type="ECO:0000313" key="2">
    <source>
        <dbReference type="EMBL" id="KAK5971224.1"/>
    </source>
</evidence>
<dbReference type="EMBL" id="WIXE01018086">
    <property type="protein sequence ID" value="KAK5971224.1"/>
    <property type="molecule type" value="Genomic_DNA"/>
</dbReference>
<protein>
    <submittedName>
        <fullName evidence="2">Uncharacterized protein</fullName>
    </submittedName>
</protein>
<sequence>MVTNSSDDNISPSFASGTDPVTSSSLTRNADVTLKMTSAPTTLPNKTEPLVC</sequence>
<dbReference type="Proteomes" id="UP001331761">
    <property type="component" value="Unassembled WGS sequence"/>
</dbReference>
<organism evidence="2 3">
    <name type="scientific">Trichostrongylus colubriformis</name>
    <name type="common">Black scour worm</name>
    <dbReference type="NCBI Taxonomy" id="6319"/>
    <lineage>
        <taxon>Eukaryota</taxon>
        <taxon>Metazoa</taxon>
        <taxon>Ecdysozoa</taxon>
        <taxon>Nematoda</taxon>
        <taxon>Chromadorea</taxon>
        <taxon>Rhabditida</taxon>
        <taxon>Rhabditina</taxon>
        <taxon>Rhabditomorpha</taxon>
        <taxon>Strongyloidea</taxon>
        <taxon>Trichostrongylidae</taxon>
        <taxon>Trichostrongylus</taxon>
    </lineage>
</organism>
<dbReference type="AlphaFoldDB" id="A0AAN8J011"/>
<accession>A0AAN8J011</accession>
<feature type="compositionally biased region" description="Polar residues" evidence="1">
    <location>
        <begin position="1"/>
        <end position="45"/>
    </location>
</feature>
<feature type="region of interest" description="Disordered" evidence="1">
    <location>
        <begin position="1"/>
        <end position="52"/>
    </location>
</feature>
<proteinExistence type="predicted"/>
<gene>
    <name evidence="2" type="ORF">GCK32_019837</name>
</gene>
<name>A0AAN8J011_TRICO</name>
<keyword evidence="3" id="KW-1185">Reference proteome</keyword>